<dbReference type="AlphaFoldDB" id="A0A2I1P8M7"/>
<dbReference type="GO" id="GO:0006508">
    <property type="term" value="P:proteolysis"/>
    <property type="evidence" value="ECO:0007669"/>
    <property type="project" value="UniProtKB-KW"/>
</dbReference>
<keyword evidence="2" id="KW-0645">Protease</keyword>
<keyword evidence="1" id="KW-1133">Transmembrane helix</keyword>
<proteinExistence type="predicted"/>
<feature type="transmembrane region" description="Helical" evidence="1">
    <location>
        <begin position="78"/>
        <end position="98"/>
    </location>
</feature>
<keyword evidence="3" id="KW-1185">Reference proteome</keyword>
<keyword evidence="1" id="KW-0472">Membrane</keyword>
<keyword evidence="1" id="KW-0812">Transmembrane</keyword>
<feature type="transmembrane region" description="Helical" evidence="1">
    <location>
        <begin position="118"/>
        <end position="140"/>
    </location>
</feature>
<accession>A0A2I1P8M7</accession>
<reference evidence="2 3" key="1">
    <citation type="submission" date="2017-12" db="EMBL/GenBank/DDBJ databases">
        <title>Phylogenetic diversity of female urinary microbiome.</title>
        <authorList>
            <person name="Thomas-White K."/>
            <person name="Wolfe A.J."/>
        </authorList>
    </citation>
    <scope>NUCLEOTIDE SEQUENCE [LARGE SCALE GENOMIC DNA]</scope>
    <source>
        <strain evidence="2 3">UMB1298</strain>
    </source>
</reference>
<feature type="transmembrane region" description="Helical" evidence="1">
    <location>
        <begin position="196"/>
        <end position="214"/>
    </location>
</feature>
<protein>
    <submittedName>
        <fullName evidence="2">PrsW family intramembrane metalloprotease</fullName>
    </submittedName>
</protein>
<evidence type="ECO:0000313" key="3">
    <source>
        <dbReference type="Proteomes" id="UP000234206"/>
    </source>
</evidence>
<keyword evidence="2" id="KW-0378">Hydrolase</keyword>
<dbReference type="PANTHER" id="PTHR36844:SF1">
    <property type="entry name" value="PROTEASE PRSW"/>
    <property type="match status" value="1"/>
</dbReference>
<dbReference type="Proteomes" id="UP000234206">
    <property type="component" value="Unassembled WGS sequence"/>
</dbReference>
<feature type="transmembrane region" description="Helical" evidence="1">
    <location>
        <begin position="47"/>
        <end position="69"/>
    </location>
</feature>
<feature type="transmembrane region" description="Helical" evidence="1">
    <location>
        <begin position="226"/>
        <end position="245"/>
    </location>
</feature>
<sequence length="385" mass="42173">MPYTPYTQPPARDWPATIALGSVLVVLFGIGALVMALTLGLQFGEVALPLMVLLAAVPLCIVVPVFLWLDSFEREPTWLLLLALGWGAVVATGFALVVNEIGYAVASLLALSADAVTAVVVAPLAEESLKGLFLLGLLWFRPRAIDGVLDGIVYAGVVAAGFAFMENIVYFATAVAEEGTAGLTATFVVRGLVSPFAHPLFTACTGAAVGRAVLSREEGWRIAWPVFGWCAAVLLHGIWNLAIVFPAGWVLVYLFFEVPVFVAFLVFVLWLRRRELRTIATHLQPYVDHRQVTSFEARMVGDPSERGRAVAWAGERAGGQGRRAMKDFQRTATRLAHVRARLDRAHHRSGPLGTRPTRTWEARELHEQRVLLERLAEQRRRFAGA</sequence>
<name>A0A2I1P8M7_9MICO</name>
<dbReference type="EMBL" id="PKIZ01000021">
    <property type="protein sequence ID" value="PKZ40984.1"/>
    <property type="molecule type" value="Genomic_DNA"/>
</dbReference>
<evidence type="ECO:0000256" key="1">
    <source>
        <dbReference type="SAM" id="Phobius"/>
    </source>
</evidence>
<dbReference type="RefSeq" id="WP_101850007.1">
    <property type="nucleotide sequence ID" value="NZ_JBHLVH010000010.1"/>
</dbReference>
<feature type="transmembrane region" description="Helical" evidence="1">
    <location>
        <begin position="18"/>
        <end position="41"/>
    </location>
</feature>
<gene>
    <name evidence="2" type="ORF">CYJ76_09940</name>
</gene>
<dbReference type="OrthoDB" id="9785431at2"/>
<dbReference type="PANTHER" id="PTHR36844">
    <property type="entry name" value="PROTEASE PRSW"/>
    <property type="match status" value="1"/>
</dbReference>
<evidence type="ECO:0000313" key="2">
    <source>
        <dbReference type="EMBL" id="PKZ40984.1"/>
    </source>
</evidence>
<organism evidence="2 3">
    <name type="scientific">Kytococcus schroeteri</name>
    <dbReference type="NCBI Taxonomy" id="138300"/>
    <lineage>
        <taxon>Bacteria</taxon>
        <taxon>Bacillati</taxon>
        <taxon>Actinomycetota</taxon>
        <taxon>Actinomycetes</taxon>
        <taxon>Micrococcales</taxon>
        <taxon>Kytococcaceae</taxon>
        <taxon>Kytococcus</taxon>
    </lineage>
</organism>
<comment type="caution">
    <text evidence="2">The sequence shown here is derived from an EMBL/GenBank/DDBJ whole genome shotgun (WGS) entry which is preliminary data.</text>
</comment>
<keyword evidence="2" id="KW-0482">Metalloprotease</keyword>
<dbReference type="GO" id="GO:0008237">
    <property type="term" value="F:metallopeptidase activity"/>
    <property type="evidence" value="ECO:0007669"/>
    <property type="project" value="UniProtKB-KW"/>
</dbReference>
<dbReference type="InterPro" id="IPR026898">
    <property type="entry name" value="PrsW"/>
</dbReference>
<feature type="transmembrane region" description="Helical" evidence="1">
    <location>
        <begin position="251"/>
        <end position="271"/>
    </location>
</feature>
<dbReference type="Pfam" id="PF13367">
    <property type="entry name" value="PrsW-protease"/>
    <property type="match status" value="1"/>
</dbReference>
<feature type="transmembrane region" description="Helical" evidence="1">
    <location>
        <begin position="152"/>
        <end position="176"/>
    </location>
</feature>